<evidence type="ECO:0000256" key="1">
    <source>
        <dbReference type="ARBA" id="ARBA00002056"/>
    </source>
</evidence>
<dbReference type="InterPro" id="IPR003835">
    <property type="entry name" value="Glyco_trans_19"/>
</dbReference>
<dbReference type="STRING" id="1817772.A2527_02790"/>
<reference evidence="12 13" key="1">
    <citation type="journal article" date="2016" name="Nat. Commun.">
        <title>Thousands of microbial genomes shed light on interconnected biogeochemical processes in an aquifer system.</title>
        <authorList>
            <person name="Anantharaman K."/>
            <person name="Brown C.T."/>
            <person name="Hug L.A."/>
            <person name="Sharon I."/>
            <person name="Castelle C.J."/>
            <person name="Probst A.J."/>
            <person name="Thomas B.C."/>
            <person name="Singh A."/>
            <person name="Wilkins M.J."/>
            <person name="Karaoz U."/>
            <person name="Brodie E.L."/>
            <person name="Williams K.H."/>
            <person name="Hubbard S.S."/>
            <person name="Banfield J.F."/>
        </authorList>
    </citation>
    <scope>NUCLEOTIDE SEQUENCE [LARGE SCALE GENOMIC DNA]</scope>
</reference>
<organism evidence="12 13">
    <name type="scientific">Candidatus Lambdaproteobacteria bacterium RIFOXYD2_FULL_50_16</name>
    <dbReference type="NCBI Taxonomy" id="1817772"/>
    <lineage>
        <taxon>Bacteria</taxon>
        <taxon>Pseudomonadati</taxon>
        <taxon>Pseudomonadota</taxon>
        <taxon>Candidatus Lambdaproteobacteria</taxon>
    </lineage>
</organism>
<comment type="caution">
    <text evidence="12">The sequence shown here is derived from an EMBL/GenBank/DDBJ whole genome shotgun (WGS) entry which is preliminary data.</text>
</comment>
<evidence type="ECO:0000313" key="13">
    <source>
        <dbReference type="Proteomes" id="UP000178449"/>
    </source>
</evidence>
<comment type="similarity">
    <text evidence="2 11">Belongs to the LpxB family.</text>
</comment>
<dbReference type="UniPathway" id="UPA00973"/>
<dbReference type="GO" id="GO:0016020">
    <property type="term" value="C:membrane"/>
    <property type="evidence" value="ECO:0007669"/>
    <property type="project" value="GOC"/>
</dbReference>
<dbReference type="HAMAP" id="MF_00392">
    <property type="entry name" value="LpxB"/>
    <property type="match status" value="1"/>
</dbReference>
<evidence type="ECO:0000256" key="10">
    <source>
        <dbReference type="ARBA" id="ARBA00048975"/>
    </source>
</evidence>
<dbReference type="GO" id="GO:0009245">
    <property type="term" value="P:lipid A biosynthetic process"/>
    <property type="evidence" value="ECO:0007669"/>
    <property type="project" value="UniProtKB-UniRule"/>
</dbReference>
<dbReference type="GO" id="GO:0008915">
    <property type="term" value="F:lipid-A-disaccharide synthase activity"/>
    <property type="evidence" value="ECO:0007669"/>
    <property type="project" value="UniProtKB-UniRule"/>
</dbReference>
<dbReference type="GO" id="GO:0005543">
    <property type="term" value="F:phospholipid binding"/>
    <property type="evidence" value="ECO:0007669"/>
    <property type="project" value="TreeGrafter"/>
</dbReference>
<comment type="catalytic activity">
    <reaction evidence="10 11">
        <text>a lipid X + a UDP-2-N,3-O-bis[(3R)-3-hydroxyacyl]-alpha-D-glucosamine = a lipid A disaccharide + UDP + H(+)</text>
        <dbReference type="Rhea" id="RHEA:67828"/>
        <dbReference type="ChEBI" id="CHEBI:15378"/>
        <dbReference type="ChEBI" id="CHEBI:58223"/>
        <dbReference type="ChEBI" id="CHEBI:137748"/>
        <dbReference type="ChEBI" id="CHEBI:176338"/>
        <dbReference type="ChEBI" id="CHEBI:176343"/>
        <dbReference type="EC" id="2.4.1.182"/>
    </reaction>
</comment>
<dbReference type="Pfam" id="PF02684">
    <property type="entry name" value="LpxB"/>
    <property type="match status" value="1"/>
</dbReference>
<gene>
    <name evidence="11" type="primary">lpxB</name>
    <name evidence="12" type="ORF">A2527_02790</name>
</gene>
<comment type="function">
    <text evidence="1 11">Condensation of UDP-2,3-diacylglucosamine and 2,3-diacylglucosamine-1-phosphate to form lipid A disaccharide, a precursor of lipid A, a phosphorylated glycolipid that anchors the lipopolysaccharide to the outer membrane of the cell.</text>
</comment>
<keyword evidence="5 11" id="KW-0444">Lipid biosynthesis</keyword>
<dbReference type="Gene3D" id="3.40.50.2000">
    <property type="entry name" value="Glycogen Phosphorylase B"/>
    <property type="match status" value="2"/>
</dbReference>
<dbReference type="SUPFAM" id="SSF53756">
    <property type="entry name" value="UDP-Glycosyltransferase/glycogen phosphorylase"/>
    <property type="match status" value="1"/>
</dbReference>
<evidence type="ECO:0000256" key="4">
    <source>
        <dbReference type="ARBA" id="ARBA00020902"/>
    </source>
</evidence>
<dbReference type="PANTHER" id="PTHR30372">
    <property type="entry name" value="LIPID-A-DISACCHARIDE SYNTHASE"/>
    <property type="match status" value="1"/>
</dbReference>
<evidence type="ECO:0000256" key="6">
    <source>
        <dbReference type="ARBA" id="ARBA00022556"/>
    </source>
</evidence>
<keyword evidence="6 11" id="KW-0441">Lipid A biosynthesis</keyword>
<proteinExistence type="inferred from homology"/>
<evidence type="ECO:0000256" key="3">
    <source>
        <dbReference type="ARBA" id="ARBA00012687"/>
    </source>
</evidence>
<keyword evidence="8 11" id="KW-0808">Transferase</keyword>
<dbReference type="Proteomes" id="UP000178449">
    <property type="component" value="Unassembled WGS sequence"/>
</dbReference>
<evidence type="ECO:0000256" key="5">
    <source>
        <dbReference type="ARBA" id="ARBA00022516"/>
    </source>
</evidence>
<dbReference type="PANTHER" id="PTHR30372:SF4">
    <property type="entry name" value="LIPID-A-DISACCHARIDE SYNTHASE, MITOCHONDRIAL-RELATED"/>
    <property type="match status" value="1"/>
</dbReference>
<keyword evidence="7 11" id="KW-0328">Glycosyltransferase</keyword>
<keyword evidence="9 11" id="KW-0443">Lipid metabolism</keyword>
<sequence length="382" mass="42747">MTRLMIIAGEASGDLHAGHVIAELNRINPDIEKYGTGGQLLEAAGVELYYRVEDLAVIGFKEVLKRYGYYKGIFDRMVALLDKRRPDAVFLVDYAGFNLRFAKEAKKRGIKVLFYIAPQVWAWKKNRIKTIRAYVDELIVLFPFEVEFFKKEGMACHCFGHPLLDIAKPSLDKETYRAQLDPSPPDRLIALLPGSRQNEVAKHLPLLLDVAERLQQIEPDLQFIYPLAPTIPRAQVEEQVALAKAGIHLVEGETYNAVAASDFALVASGTASLETAILQTPLLIFYKVTQTTWMIGRYLLGIKSVGLPNIVLGETLVPELIQADSNPAQMATEVIKIINNKQLMANQRRNLARLRQCLGETGAYPATAQFLNKQIPKNPNHP</sequence>
<accession>A0A1F6GFY0</accession>
<protein>
    <recommendedName>
        <fullName evidence="4 11">Lipid-A-disaccharide synthase</fullName>
        <ecNumber evidence="3 11">2.4.1.182</ecNumber>
    </recommendedName>
</protein>
<name>A0A1F6GFY0_9PROT</name>
<evidence type="ECO:0000256" key="7">
    <source>
        <dbReference type="ARBA" id="ARBA00022676"/>
    </source>
</evidence>
<evidence type="ECO:0000256" key="9">
    <source>
        <dbReference type="ARBA" id="ARBA00023098"/>
    </source>
</evidence>
<dbReference type="NCBIfam" id="TIGR00215">
    <property type="entry name" value="lpxB"/>
    <property type="match status" value="1"/>
</dbReference>
<evidence type="ECO:0000256" key="2">
    <source>
        <dbReference type="ARBA" id="ARBA00007868"/>
    </source>
</evidence>
<comment type="pathway">
    <text evidence="11">Bacterial outer membrane biogenesis; LPS lipid A biosynthesis.</text>
</comment>
<dbReference type="EC" id="2.4.1.182" evidence="3 11"/>
<evidence type="ECO:0000256" key="11">
    <source>
        <dbReference type="HAMAP-Rule" id="MF_00392"/>
    </source>
</evidence>
<dbReference type="EMBL" id="MFNE01000006">
    <property type="protein sequence ID" value="OGG97002.1"/>
    <property type="molecule type" value="Genomic_DNA"/>
</dbReference>
<evidence type="ECO:0000256" key="8">
    <source>
        <dbReference type="ARBA" id="ARBA00022679"/>
    </source>
</evidence>
<dbReference type="AlphaFoldDB" id="A0A1F6GFY0"/>
<evidence type="ECO:0000313" key="12">
    <source>
        <dbReference type="EMBL" id="OGG97002.1"/>
    </source>
</evidence>